<dbReference type="CDD" id="cd00148">
    <property type="entry name" value="PROF"/>
    <property type="match status" value="1"/>
</dbReference>
<dbReference type="PANTHER" id="PTHR11604:SF0">
    <property type="entry name" value="PROFILIN"/>
    <property type="match status" value="1"/>
</dbReference>
<dbReference type="InterPro" id="IPR036140">
    <property type="entry name" value="PFN_sf"/>
</dbReference>
<reference evidence="8" key="1">
    <citation type="journal article" date="2020" name="J. Eukaryot. Microbiol.">
        <title>De novo Sequencing, Assembly and Annotation of the Transcriptome for the Free-Living Testate Amoeba Arcella intermedia.</title>
        <authorList>
            <person name="Ribeiro G.M."/>
            <person name="Porfirio-Sousa A.L."/>
            <person name="Maurer-Alcala X.X."/>
            <person name="Katz L.A."/>
            <person name="Lahr D.J.G."/>
        </authorList>
    </citation>
    <scope>NUCLEOTIDE SEQUENCE</scope>
</reference>
<dbReference type="PROSITE" id="PS00414">
    <property type="entry name" value="PROFILIN"/>
    <property type="match status" value="1"/>
</dbReference>
<dbReference type="Pfam" id="PF00235">
    <property type="entry name" value="Profilin"/>
    <property type="match status" value="1"/>
</dbReference>
<evidence type="ECO:0000256" key="4">
    <source>
        <dbReference type="ARBA" id="ARBA00023203"/>
    </source>
</evidence>
<dbReference type="GO" id="GO:0005938">
    <property type="term" value="C:cell cortex"/>
    <property type="evidence" value="ECO:0007669"/>
    <property type="project" value="TreeGrafter"/>
</dbReference>
<comment type="function">
    <text evidence="6">Binds to actin and affects the structure of the cytoskeleton. At high concentrations, profilin prevents the polymerization of actin, whereas it enhances it at low concentrations. By binding to PIP2, it inhibits the formation of IP3 and DG.</text>
</comment>
<accession>A0A6B2LSA1</accession>
<dbReference type="PRINTS" id="PR01640">
    <property type="entry name" value="PROFILINPLNT"/>
</dbReference>
<name>A0A6B2LSA1_9EUKA</name>
<dbReference type="AlphaFoldDB" id="A0A6B2LSA1"/>
<keyword evidence="4 7" id="KW-0009">Actin-binding</keyword>
<dbReference type="Gene3D" id="3.30.450.30">
    <property type="entry name" value="Dynein light chain 2a, cytoplasmic"/>
    <property type="match status" value="1"/>
</dbReference>
<evidence type="ECO:0000256" key="3">
    <source>
        <dbReference type="ARBA" id="ARBA00022490"/>
    </source>
</evidence>
<dbReference type="PRINTS" id="PR00392">
    <property type="entry name" value="PROFILIN"/>
</dbReference>
<organism evidence="8">
    <name type="scientific">Arcella intermedia</name>
    <dbReference type="NCBI Taxonomy" id="1963864"/>
    <lineage>
        <taxon>Eukaryota</taxon>
        <taxon>Amoebozoa</taxon>
        <taxon>Tubulinea</taxon>
        <taxon>Elardia</taxon>
        <taxon>Arcellinida</taxon>
        <taxon>Sphaerothecina</taxon>
        <taxon>Arcellidae</taxon>
        <taxon>Arcella</taxon>
    </lineage>
</organism>
<proteinExistence type="inferred from homology"/>
<dbReference type="FunFam" id="3.30.450.30:FF:000001">
    <property type="entry name" value="Profilin"/>
    <property type="match status" value="1"/>
</dbReference>
<keyword evidence="5" id="KW-0206">Cytoskeleton</keyword>
<dbReference type="GO" id="GO:0003785">
    <property type="term" value="F:actin monomer binding"/>
    <property type="evidence" value="ECO:0007669"/>
    <property type="project" value="TreeGrafter"/>
</dbReference>
<dbReference type="SUPFAM" id="SSF55770">
    <property type="entry name" value="Profilin (actin-binding protein)"/>
    <property type="match status" value="1"/>
</dbReference>
<evidence type="ECO:0000256" key="6">
    <source>
        <dbReference type="ARBA" id="ARBA00025549"/>
    </source>
</evidence>
<dbReference type="SMART" id="SM00392">
    <property type="entry name" value="PROF"/>
    <property type="match status" value="1"/>
</dbReference>
<evidence type="ECO:0000256" key="5">
    <source>
        <dbReference type="ARBA" id="ARBA00023212"/>
    </source>
</evidence>
<evidence type="ECO:0000256" key="1">
    <source>
        <dbReference type="ARBA" id="ARBA00004245"/>
    </source>
</evidence>
<keyword evidence="3" id="KW-0963">Cytoplasm</keyword>
<evidence type="ECO:0000313" key="8">
    <source>
        <dbReference type="EMBL" id="NDV39581.1"/>
    </source>
</evidence>
<protein>
    <recommendedName>
        <fullName evidence="7">Profilin</fullName>
    </recommendedName>
</protein>
<evidence type="ECO:0000256" key="2">
    <source>
        <dbReference type="ARBA" id="ARBA00010058"/>
    </source>
</evidence>
<sequence>MTWQDYVDKCLIGSRKVSKASIFSPSGALWATSSNFNITYSEIKNLIQGFNDPAELRQYGLFLDHHKYLILRADDRSIYAKKDKGGVVAVKTGKAVLVCDYDDTIQPGSCSKLVEQLADYLIEMGF</sequence>
<dbReference type="EMBL" id="GIBP01010612">
    <property type="protein sequence ID" value="NDV39581.1"/>
    <property type="molecule type" value="Transcribed_RNA"/>
</dbReference>
<dbReference type="InterPro" id="IPR027310">
    <property type="entry name" value="Profilin_CS"/>
</dbReference>
<dbReference type="InterPro" id="IPR048278">
    <property type="entry name" value="PFN"/>
</dbReference>
<dbReference type="PANTHER" id="PTHR11604">
    <property type="entry name" value="PROFILIN"/>
    <property type="match status" value="1"/>
</dbReference>
<comment type="similarity">
    <text evidence="2 7">Belongs to the profilin family.</text>
</comment>
<comment type="subcellular location">
    <subcellularLocation>
        <location evidence="1">Cytoplasm</location>
        <location evidence="1">Cytoskeleton</location>
    </subcellularLocation>
</comment>
<dbReference type="GO" id="GO:0005856">
    <property type="term" value="C:cytoskeleton"/>
    <property type="evidence" value="ECO:0007669"/>
    <property type="project" value="UniProtKB-SubCell"/>
</dbReference>
<evidence type="ECO:0000256" key="7">
    <source>
        <dbReference type="RuleBase" id="RU003909"/>
    </source>
</evidence>
<dbReference type="InterPro" id="IPR005455">
    <property type="entry name" value="PFN_euk"/>
</dbReference>